<dbReference type="Proteomes" id="UP000653305">
    <property type="component" value="Unassembled WGS sequence"/>
</dbReference>
<proteinExistence type="predicted"/>
<sequence length="195" mass="22256">MEEETARIFIYTPLVHFKDVKSFGDFKIQVDNDGLILDSEIPKHLRKKYYELCISQNKFLHENLKKGLHRKLATGVILETINIADAIRAAKPSTALSDLESYDATLKAFEDLGMAVGFLRARIDKLLSFPRESISVIESKRNELDAAEDEMRYLKAKLKCFKMLMIEKLIGEICGLEVKYEEHSAVFKNVAGAPW</sequence>
<comment type="caution">
    <text evidence="1">The sequence shown here is derived from an EMBL/GenBank/DDBJ whole genome shotgun (WGS) entry which is preliminary data.</text>
</comment>
<dbReference type="EMBL" id="BMAC01000127">
    <property type="protein sequence ID" value="GFP86535.1"/>
    <property type="molecule type" value="Genomic_DNA"/>
</dbReference>
<organism evidence="1 2">
    <name type="scientific">Phtheirospermum japonicum</name>
    <dbReference type="NCBI Taxonomy" id="374723"/>
    <lineage>
        <taxon>Eukaryota</taxon>
        <taxon>Viridiplantae</taxon>
        <taxon>Streptophyta</taxon>
        <taxon>Embryophyta</taxon>
        <taxon>Tracheophyta</taxon>
        <taxon>Spermatophyta</taxon>
        <taxon>Magnoliopsida</taxon>
        <taxon>eudicotyledons</taxon>
        <taxon>Gunneridae</taxon>
        <taxon>Pentapetalae</taxon>
        <taxon>asterids</taxon>
        <taxon>lamiids</taxon>
        <taxon>Lamiales</taxon>
        <taxon>Orobanchaceae</taxon>
        <taxon>Orobanchaceae incertae sedis</taxon>
        <taxon>Phtheirospermum</taxon>
    </lineage>
</organism>
<keyword evidence="2" id="KW-1185">Reference proteome</keyword>
<reference evidence="1" key="1">
    <citation type="submission" date="2020-07" db="EMBL/GenBank/DDBJ databases">
        <title>Ethylene signaling mediates host invasion by parasitic plants.</title>
        <authorList>
            <person name="Yoshida S."/>
        </authorList>
    </citation>
    <scope>NUCLEOTIDE SEQUENCE</scope>
    <source>
        <strain evidence="1">Okayama</strain>
    </source>
</reference>
<accession>A0A830BS09</accession>
<evidence type="ECO:0000313" key="2">
    <source>
        <dbReference type="Proteomes" id="UP000653305"/>
    </source>
</evidence>
<dbReference type="AlphaFoldDB" id="A0A830BS09"/>
<gene>
    <name evidence="1" type="ORF">PHJA_000797300</name>
</gene>
<name>A0A830BS09_9LAMI</name>
<dbReference type="OrthoDB" id="1909330at2759"/>
<protein>
    <submittedName>
        <fullName evidence="1">B3 domain-containing protein os01g0234100</fullName>
    </submittedName>
</protein>
<evidence type="ECO:0000313" key="1">
    <source>
        <dbReference type="EMBL" id="GFP86535.1"/>
    </source>
</evidence>